<dbReference type="GO" id="GO:0005524">
    <property type="term" value="F:ATP binding"/>
    <property type="evidence" value="ECO:0007669"/>
    <property type="project" value="UniProtKB-KW"/>
</dbReference>
<feature type="active site" evidence="1">
    <location>
        <position position="174"/>
    </location>
</feature>
<keyword evidence="2" id="KW-0547">Nucleotide-binding</keyword>
<feature type="site" description="Important for autoinhibition of adenylyltransferase activity" evidence="3">
    <location>
        <position position="45"/>
    </location>
</feature>
<evidence type="ECO:0000313" key="6">
    <source>
        <dbReference type="Proteomes" id="UP000219573"/>
    </source>
</evidence>
<reference evidence="6" key="1">
    <citation type="submission" date="2017-09" db="EMBL/GenBank/DDBJ databases">
        <authorList>
            <person name="Varghese N."/>
            <person name="Submissions S."/>
        </authorList>
    </citation>
    <scope>NUCLEOTIDE SEQUENCE [LARGE SCALE GENOMIC DNA]</scope>
    <source>
        <strain evidence="6">MSL47</strain>
    </source>
</reference>
<dbReference type="Proteomes" id="UP000219573">
    <property type="component" value="Unassembled WGS sequence"/>
</dbReference>
<evidence type="ECO:0000256" key="3">
    <source>
        <dbReference type="PIRSR" id="PIRSR640198-3"/>
    </source>
</evidence>
<dbReference type="RefSeq" id="WP_097019626.1">
    <property type="nucleotide sequence ID" value="NZ_OBDZ01000050.1"/>
</dbReference>
<dbReference type="InterPro" id="IPR036597">
    <property type="entry name" value="Fido-like_dom_sf"/>
</dbReference>
<dbReference type="Pfam" id="PF02661">
    <property type="entry name" value="Fic"/>
    <property type="match status" value="1"/>
</dbReference>
<dbReference type="EMBL" id="OBDZ01000050">
    <property type="protein sequence ID" value="SNY47372.1"/>
    <property type="molecule type" value="Genomic_DNA"/>
</dbReference>
<dbReference type="PANTHER" id="PTHR13504:SF38">
    <property type="entry name" value="FIDO DOMAIN-CONTAINING PROTEIN"/>
    <property type="match status" value="1"/>
</dbReference>
<dbReference type="Gene3D" id="1.10.3290.10">
    <property type="entry name" value="Fido-like domain"/>
    <property type="match status" value="1"/>
</dbReference>
<evidence type="ECO:0000256" key="1">
    <source>
        <dbReference type="PIRSR" id="PIRSR640198-1"/>
    </source>
</evidence>
<sequence>MNYKFEDISKKKKIIDEHRPLDKKVLKEIREKLFLDLTYNSNAIEGNTLTLTETKVVLEDGITIGGKTVREHLEAINHKEAINYLEYIIKTDEELSERQIKQLHYLILKSIDTENAGRYRNRNVLIQGAEHRPPSHILVAEQMKELINWYYDKGQDLHPIERACRLHSEFVKIHPFIDGNGRTARLLLNFELMKNGYPIVIIKNEDRLDYYNALEEYSLKGEIKSFVNLISKSLNASLDLYFEILELV</sequence>
<evidence type="ECO:0000259" key="4">
    <source>
        <dbReference type="PROSITE" id="PS51459"/>
    </source>
</evidence>
<protein>
    <submittedName>
        <fullName evidence="5">Fic/DOC family protein</fullName>
    </submittedName>
</protein>
<keyword evidence="2" id="KW-0067">ATP-binding</keyword>
<accession>A0A285IHE0</accession>
<feature type="binding site" evidence="2">
    <location>
        <begin position="210"/>
        <end position="211"/>
    </location>
    <ligand>
        <name>ATP</name>
        <dbReference type="ChEBI" id="CHEBI:30616"/>
    </ligand>
</feature>
<dbReference type="PROSITE" id="PS51459">
    <property type="entry name" value="FIDO"/>
    <property type="match status" value="1"/>
</dbReference>
<dbReference type="PANTHER" id="PTHR13504">
    <property type="entry name" value="FIDO DOMAIN-CONTAINING PROTEIN DDB_G0283145"/>
    <property type="match status" value="1"/>
</dbReference>
<dbReference type="InterPro" id="IPR040198">
    <property type="entry name" value="Fido_containing"/>
</dbReference>
<dbReference type="SUPFAM" id="SSF140931">
    <property type="entry name" value="Fic-like"/>
    <property type="match status" value="1"/>
</dbReference>
<name>A0A285IHE0_9FIRM</name>
<dbReference type="AlphaFoldDB" id="A0A285IHE0"/>
<proteinExistence type="predicted"/>
<feature type="binding site" evidence="2">
    <location>
        <begin position="178"/>
        <end position="185"/>
    </location>
    <ligand>
        <name>ATP</name>
        <dbReference type="ChEBI" id="CHEBI:30616"/>
    </ligand>
</feature>
<feature type="domain" description="Fido" evidence="4">
    <location>
        <begin position="95"/>
        <end position="232"/>
    </location>
</feature>
<keyword evidence="6" id="KW-1185">Reference proteome</keyword>
<dbReference type="InterPro" id="IPR003812">
    <property type="entry name" value="Fido"/>
</dbReference>
<gene>
    <name evidence="5" type="ORF">SAMN06265827_1504</name>
</gene>
<organism evidence="5 6">
    <name type="scientific">Orenia metallireducens</name>
    <dbReference type="NCBI Taxonomy" id="1413210"/>
    <lineage>
        <taxon>Bacteria</taxon>
        <taxon>Bacillati</taxon>
        <taxon>Bacillota</taxon>
        <taxon>Clostridia</taxon>
        <taxon>Halanaerobiales</taxon>
        <taxon>Halobacteroidaceae</taxon>
        <taxon>Orenia</taxon>
    </lineage>
</organism>
<evidence type="ECO:0000313" key="5">
    <source>
        <dbReference type="EMBL" id="SNY47372.1"/>
    </source>
</evidence>
<evidence type="ECO:0000256" key="2">
    <source>
        <dbReference type="PIRSR" id="PIRSR640198-2"/>
    </source>
</evidence>